<dbReference type="Gene3D" id="1.10.510.10">
    <property type="entry name" value="Transferase(Phosphotransferase) domain 1"/>
    <property type="match status" value="1"/>
</dbReference>
<feature type="region of interest" description="Disordered" evidence="1">
    <location>
        <begin position="76"/>
        <end position="111"/>
    </location>
</feature>
<feature type="compositionally biased region" description="Basic residues" evidence="1">
    <location>
        <begin position="79"/>
        <end position="89"/>
    </location>
</feature>
<proteinExistence type="predicted"/>
<protein>
    <submittedName>
        <fullName evidence="2">Uncharacterized protein</fullName>
    </submittedName>
</protein>
<dbReference type="AlphaFoldDB" id="A0A0G4ECZ0"/>
<name>A0A0G4ECZ0_VITBC</name>
<evidence type="ECO:0000313" key="3">
    <source>
        <dbReference type="Proteomes" id="UP000041254"/>
    </source>
</evidence>
<feature type="region of interest" description="Disordered" evidence="1">
    <location>
        <begin position="176"/>
        <end position="276"/>
    </location>
</feature>
<dbReference type="InParanoid" id="A0A0G4ECZ0"/>
<dbReference type="Proteomes" id="UP000041254">
    <property type="component" value="Unassembled WGS sequence"/>
</dbReference>
<dbReference type="VEuPathDB" id="CryptoDB:Vbra_4779"/>
<evidence type="ECO:0000256" key="1">
    <source>
        <dbReference type="SAM" id="MobiDB-lite"/>
    </source>
</evidence>
<organism evidence="2 3">
    <name type="scientific">Vitrella brassicaformis (strain CCMP3155)</name>
    <dbReference type="NCBI Taxonomy" id="1169540"/>
    <lineage>
        <taxon>Eukaryota</taxon>
        <taxon>Sar</taxon>
        <taxon>Alveolata</taxon>
        <taxon>Colpodellida</taxon>
        <taxon>Vitrellaceae</taxon>
        <taxon>Vitrella</taxon>
    </lineage>
</organism>
<gene>
    <name evidence="2" type="ORF">Vbra_4779</name>
</gene>
<feature type="compositionally biased region" description="Basic residues" evidence="1">
    <location>
        <begin position="253"/>
        <end position="272"/>
    </location>
</feature>
<reference evidence="2 3" key="1">
    <citation type="submission" date="2014-11" db="EMBL/GenBank/DDBJ databases">
        <authorList>
            <person name="Zhu J."/>
            <person name="Qi W."/>
            <person name="Song R."/>
        </authorList>
    </citation>
    <scope>NUCLEOTIDE SEQUENCE [LARGE SCALE GENOMIC DNA]</scope>
</reference>
<keyword evidence="3" id="KW-1185">Reference proteome</keyword>
<sequence length="520" mass="57767">MAGADAEEAQTSEVDITTFILECNPRGLKILKTTKDPFLAPNLGEAAAALLAAALAVAPPRRLSRSRVLEMMLVDMPRRRSSRQSRGRPHQPGCPRPSLTQPARGHQPASPLAEEQLLKDFDELTKAMPPQMRRQLWVKLNSYKYETKPNYSYIRSLLRDMFEAYAHHHKDNWDITKEFGQGAGKPRSPSPPKKKGGKPPLAEEVEEDENEERAGKKKARPEVSAAPKPRGRSVSPPPKRGKAAAKAEQVRKAPMKKKVTKKPAKRAAKKPAKPNYDSIRSVLQQMFEAFDRCYAIFDAMDAADAGDGGGSGADGVDVHRLSEQITRVSEQISSMRGYEEIEMAREGGCSVLQCSVRLPSMSDEEVTALWDAIPFETRQAEKLELEDDSHREWLEFIRVRNRVLKVQARRFHAKYDDKLEAARAEKASHAAKELHGLQAPAGPYVQLPPPAFAAANLPPPLVPLPPAGTFTLEEFALLPMAEVPPMLRRAHVGALRQGCYMPEFVHMAFTQELSMAMGLE</sequence>
<dbReference type="EMBL" id="CDMY01000144">
    <property type="protein sequence ID" value="CEL93199.1"/>
    <property type="molecule type" value="Genomic_DNA"/>
</dbReference>
<evidence type="ECO:0000313" key="2">
    <source>
        <dbReference type="EMBL" id="CEL93199.1"/>
    </source>
</evidence>
<accession>A0A0G4ECZ0</accession>
<dbReference type="STRING" id="1169540.A0A0G4ECZ0"/>